<dbReference type="RefSeq" id="WP_338292147.1">
    <property type="nucleotide sequence ID" value="NZ_AP027272.1"/>
</dbReference>
<dbReference type="PANTHER" id="PTHR20919:SF0">
    <property type="entry name" value="HOMOSERINE O-SUCCINYLTRANSFERASE"/>
    <property type="match status" value="1"/>
</dbReference>
<organism evidence="10 11">
    <name type="scientific">Planctobacterium marinum</name>
    <dbReference type="NCBI Taxonomy" id="1631968"/>
    <lineage>
        <taxon>Bacteria</taxon>
        <taxon>Pseudomonadati</taxon>
        <taxon>Pseudomonadota</taxon>
        <taxon>Gammaproteobacteria</taxon>
        <taxon>Alteromonadales</taxon>
        <taxon>Alteromonadaceae</taxon>
        <taxon>Planctobacterium</taxon>
    </lineage>
</organism>
<gene>
    <name evidence="10" type="primary">metA</name>
    <name evidence="8" type="synonym">metAS</name>
    <name evidence="10" type="ORF">MACH26_16320</name>
</gene>
<evidence type="ECO:0000256" key="8">
    <source>
        <dbReference type="HAMAP-Rule" id="MF_00295"/>
    </source>
</evidence>
<feature type="active site" description="Acyl-thioester intermediate" evidence="8 9">
    <location>
        <position position="142"/>
    </location>
</feature>
<keyword evidence="3 8" id="KW-0028">Amino-acid biosynthesis</keyword>
<feature type="site" description="Important for acyl-CoA specificity" evidence="8">
    <location>
        <position position="111"/>
    </location>
</feature>
<feature type="binding site" evidence="8">
    <location>
        <position position="163"/>
    </location>
    <ligand>
        <name>substrate</name>
    </ligand>
</feature>
<feature type="active site" evidence="8">
    <location>
        <position position="237"/>
    </location>
</feature>
<feature type="site" description="Important for substrate specificity" evidence="8">
    <location>
        <position position="192"/>
    </location>
</feature>
<dbReference type="FunFam" id="3.40.50.880:FF:000004">
    <property type="entry name" value="Homoserine O-succinyltransferase"/>
    <property type="match status" value="1"/>
</dbReference>
<keyword evidence="5 8" id="KW-0012">Acyltransferase</keyword>
<comment type="function">
    <text evidence="7 8">Transfers a succinyl group from succinyl-CoA to L-homoserine, forming succinyl-L-homoserine.</text>
</comment>
<dbReference type="PANTHER" id="PTHR20919">
    <property type="entry name" value="HOMOSERINE O-SUCCINYLTRANSFERASE"/>
    <property type="match status" value="1"/>
</dbReference>
<evidence type="ECO:0000256" key="4">
    <source>
        <dbReference type="ARBA" id="ARBA00022679"/>
    </source>
</evidence>
<evidence type="ECO:0000313" key="11">
    <source>
        <dbReference type="Proteomes" id="UP001333710"/>
    </source>
</evidence>
<dbReference type="InterPro" id="IPR029062">
    <property type="entry name" value="Class_I_gatase-like"/>
</dbReference>
<comment type="similarity">
    <text evidence="8">Belongs to the MetA family.</text>
</comment>
<comment type="caution">
    <text evidence="8">Lacks conserved residue(s) required for the propagation of feature annotation.</text>
</comment>
<dbReference type="HAMAP" id="MF_00295">
    <property type="entry name" value="MetA_acyltransf"/>
    <property type="match status" value="1"/>
</dbReference>
<evidence type="ECO:0000256" key="9">
    <source>
        <dbReference type="PIRSR" id="PIRSR000450-1"/>
    </source>
</evidence>
<dbReference type="EMBL" id="AP027272">
    <property type="protein sequence ID" value="BDX06111.1"/>
    <property type="molecule type" value="Genomic_DNA"/>
</dbReference>
<dbReference type="GO" id="GO:0008899">
    <property type="term" value="F:homoserine O-succinyltransferase activity"/>
    <property type="evidence" value="ECO:0007669"/>
    <property type="project" value="UniProtKB-EC"/>
</dbReference>
<comment type="subcellular location">
    <subcellularLocation>
        <location evidence="1 8">Cytoplasm</location>
    </subcellularLocation>
</comment>
<feature type="binding site" evidence="8">
    <location>
        <position position="192"/>
    </location>
    <ligand>
        <name>substrate</name>
    </ligand>
</feature>
<evidence type="ECO:0000256" key="6">
    <source>
        <dbReference type="ARBA" id="ARBA00051253"/>
    </source>
</evidence>
<sequence length="309" mass="35602">MPIRVPAELPAQAVLDKENIFVMDSERAAMQDIRPLEVGILNLMPNKIQTETQLCRLLSNTPLQINVDLIRIDNHVSKHTPEAHMDAFYHNFDDIAHKRYDGLIITGAPVALVAYEEISYWDKITTVMDWARRHVQSTLYLCWAAHAAMYHFHGINRQVREDKLFGVFEHQVNKPLDELVRGFDGRFYAPHSRYGYIPVEQYESVLGLDVLAGSEQTGAYIVASTDKRQVFLTGHPEYELHTLNDEYKRDINAGLETAVPVNYFAEPDNPESEPVMSWRSHGTLLYTNWLNYYVYQVTPYDLNDISSRV</sequence>
<evidence type="ECO:0000256" key="5">
    <source>
        <dbReference type="ARBA" id="ARBA00023315"/>
    </source>
</evidence>
<dbReference type="Gene3D" id="3.40.50.880">
    <property type="match status" value="1"/>
</dbReference>
<protein>
    <recommendedName>
        <fullName evidence="8">Homoserine O-succinyltransferase</fullName>
        <shortName evidence="8">HST</shortName>
        <ecNumber evidence="8">2.3.1.46</ecNumber>
    </recommendedName>
    <alternativeName>
        <fullName evidence="8">Homoserine transsuccinylase</fullName>
        <shortName evidence="8">HTS</shortName>
    </alternativeName>
</protein>
<dbReference type="NCBIfam" id="TIGR01001">
    <property type="entry name" value="metA"/>
    <property type="match status" value="1"/>
</dbReference>
<dbReference type="EC" id="2.3.1.46" evidence="8"/>
<dbReference type="InterPro" id="IPR033752">
    <property type="entry name" value="MetA_family"/>
</dbReference>
<proteinExistence type="inferred from homology"/>
<dbReference type="GO" id="GO:0004414">
    <property type="term" value="F:homoserine O-acetyltransferase activity"/>
    <property type="evidence" value="ECO:0007669"/>
    <property type="project" value="UniProtKB-UniRule"/>
</dbReference>
<dbReference type="Pfam" id="PF04204">
    <property type="entry name" value="HTS"/>
    <property type="match status" value="1"/>
</dbReference>
<evidence type="ECO:0000256" key="3">
    <source>
        <dbReference type="ARBA" id="ARBA00022605"/>
    </source>
</evidence>
<evidence type="ECO:0000256" key="2">
    <source>
        <dbReference type="ARBA" id="ARBA00022490"/>
    </source>
</evidence>
<dbReference type="AlphaFoldDB" id="A0AA48HGR2"/>
<feature type="active site" description="Proton acceptor" evidence="8">
    <location>
        <position position="235"/>
    </location>
</feature>
<dbReference type="GO" id="GO:0005737">
    <property type="term" value="C:cytoplasm"/>
    <property type="evidence" value="ECO:0007669"/>
    <property type="project" value="UniProtKB-SubCell"/>
</dbReference>
<accession>A0AA48HGR2</accession>
<keyword evidence="4 8" id="KW-0808">Transferase</keyword>
<keyword evidence="8" id="KW-0486">Methionine biosynthesis</keyword>
<keyword evidence="2 8" id="KW-0963">Cytoplasm</keyword>
<evidence type="ECO:0000313" key="10">
    <source>
        <dbReference type="EMBL" id="BDX06111.1"/>
    </source>
</evidence>
<name>A0AA48HGR2_9ALTE</name>
<dbReference type="PIRSF" id="PIRSF000450">
    <property type="entry name" value="H_ser_succinyltr"/>
    <property type="match status" value="1"/>
</dbReference>
<feature type="binding site" evidence="8">
    <location>
        <position position="249"/>
    </location>
    <ligand>
        <name>substrate</name>
    </ligand>
</feature>
<dbReference type="SUPFAM" id="SSF52317">
    <property type="entry name" value="Class I glutamine amidotransferase-like"/>
    <property type="match status" value="1"/>
</dbReference>
<comment type="pathway">
    <text evidence="8">Amino-acid biosynthesis; L-methionine biosynthesis via de novo pathway; O-succinyl-L-homoserine from L-homoserine: step 1/1.</text>
</comment>
<dbReference type="InterPro" id="IPR005697">
    <property type="entry name" value="HST_MetA"/>
</dbReference>
<keyword evidence="11" id="KW-1185">Reference proteome</keyword>
<reference evidence="10" key="1">
    <citation type="submission" date="2023-01" db="EMBL/GenBank/DDBJ databases">
        <title>Complete genome sequence of Planctobacterium marinum strain Dej080120_11.</title>
        <authorList>
            <person name="Ueki S."/>
            <person name="Maruyama F."/>
        </authorList>
    </citation>
    <scope>NUCLEOTIDE SEQUENCE</scope>
    <source>
        <strain evidence="10">Dej080120_11</strain>
    </source>
</reference>
<dbReference type="Proteomes" id="UP001333710">
    <property type="component" value="Chromosome"/>
</dbReference>
<evidence type="ECO:0000256" key="1">
    <source>
        <dbReference type="ARBA" id="ARBA00004496"/>
    </source>
</evidence>
<dbReference type="GO" id="GO:0019281">
    <property type="term" value="P:L-methionine biosynthetic process from homoserine via O-succinyl-L-homoserine and cystathionine"/>
    <property type="evidence" value="ECO:0007669"/>
    <property type="project" value="InterPro"/>
</dbReference>
<dbReference type="KEGG" id="pmaw:MACH26_16320"/>
<dbReference type="CDD" id="cd03131">
    <property type="entry name" value="GATase1_HTS"/>
    <property type="match status" value="1"/>
</dbReference>
<evidence type="ECO:0000256" key="7">
    <source>
        <dbReference type="ARBA" id="ARBA00053298"/>
    </source>
</evidence>
<comment type="catalytic activity">
    <reaction evidence="6 8">
        <text>L-homoserine + succinyl-CoA = O-succinyl-L-homoserine + CoA</text>
        <dbReference type="Rhea" id="RHEA:22008"/>
        <dbReference type="ChEBI" id="CHEBI:57287"/>
        <dbReference type="ChEBI" id="CHEBI:57292"/>
        <dbReference type="ChEBI" id="CHEBI:57476"/>
        <dbReference type="ChEBI" id="CHEBI:57661"/>
        <dbReference type="EC" id="2.3.1.46"/>
    </reaction>
</comment>